<dbReference type="Proteomes" id="UP000076959">
    <property type="component" value="Unassembled WGS sequence"/>
</dbReference>
<evidence type="ECO:0000313" key="3">
    <source>
        <dbReference type="Proteomes" id="UP000076959"/>
    </source>
</evidence>
<protein>
    <submittedName>
        <fullName evidence="2">Uncharacterized protein</fullName>
    </submittedName>
</protein>
<dbReference type="EMBL" id="LUUB01000079">
    <property type="protein sequence ID" value="OAF05440.1"/>
    <property type="molecule type" value="Genomic_DNA"/>
</dbReference>
<proteinExistence type="predicted"/>
<comment type="caution">
    <text evidence="2">The sequence shown here is derived from an EMBL/GenBank/DDBJ whole genome shotgun (WGS) entry which is preliminary data.</text>
</comment>
<evidence type="ECO:0000313" key="2">
    <source>
        <dbReference type="EMBL" id="OAF05440.1"/>
    </source>
</evidence>
<keyword evidence="1" id="KW-0175">Coiled coil</keyword>
<reference evidence="2 3" key="1">
    <citation type="submission" date="2016-03" db="EMBL/GenBank/DDBJ databases">
        <title>Draft Genome Sequence of the Strain BR 10245 (Bradyrhizobium sp.) isolated from nodules of Centrolobium paraense.</title>
        <authorList>
            <person name="Simoes-Araujo J.L.Sr."/>
            <person name="Barauna A.C."/>
            <person name="Silva K."/>
            <person name="Zilli J.E."/>
        </authorList>
    </citation>
    <scope>NUCLEOTIDE SEQUENCE [LARGE SCALE GENOMIC DNA]</scope>
    <source>
        <strain evidence="2 3">BR 10245</strain>
    </source>
</reference>
<sequence>MLEKLSKMCVRQAMIDVAGSPPGYGEQPRWLTAVAKQIGTSYRTARSLWLGEIDDPDHWAAKAVKREAAIAKAKREAAELAKQFENLAGKLNAKHQDIYSADVAALLDAARVIRGLDRT</sequence>
<keyword evidence="3" id="KW-1185">Reference proteome</keyword>
<dbReference type="OrthoDB" id="9995579at2"/>
<name>A0A176YGX0_9BRAD</name>
<feature type="coiled-coil region" evidence="1">
    <location>
        <begin position="61"/>
        <end position="90"/>
    </location>
</feature>
<organism evidence="2 3">
    <name type="scientific">Bradyrhizobium centrolobii</name>
    <dbReference type="NCBI Taxonomy" id="1505087"/>
    <lineage>
        <taxon>Bacteria</taxon>
        <taxon>Pseudomonadati</taxon>
        <taxon>Pseudomonadota</taxon>
        <taxon>Alphaproteobacteria</taxon>
        <taxon>Hyphomicrobiales</taxon>
        <taxon>Nitrobacteraceae</taxon>
        <taxon>Bradyrhizobium</taxon>
    </lineage>
</organism>
<dbReference type="RefSeq" id="WP_063703522.1">
    <property type="nucleotide sequence ID" value="NZ_LUUB01000079.1"/>
</dbReference>
<dbReference type="AlphaFoldDB" id="A0A176YGX0"/>
<accession>A0A176YGX0</accession>
<evidence type="ECO:0000256" key="1">
    <source>
        <dbReference type="SAM" id="Coils"/>
    </source>
</evidence>
<gene>
    <name evidence="2" type="ORF">AYJ54_00610</name>
</gene>
<dbReference type="STRING" id="1505087.AYJ54_00610"/>